<protein>
    <recommendedName>
        <fullName evidence="2">MULE transposase domain-containing protein</fullName>
    </recommendedName>
</protein>
<evidence type="ECO:0008006" key="2">
    <source>
        <dbReference type="Google" id="ProtNLM"/>
    </source>
</evidence>
<sequence>GHTAGTALEMIKCNIQLTCDDYITALADRNRCPSYKYCYDLYMKEFKENYGPIKFDTDAKVFLENKLTLYNAKQKDQCAKMILMGKENDDYVIGICTPIMKRVHKYVEAASEIVFIDSSGTMDRDGSRIFVMLTHSECGALPLGLIITTSECVDAIKSGFNIIKELVGEPIFGGHEEGPAVFMTDDSQSEQKAIGDTWPGSKRMLC</sequence>
<accession>V5G9P0</accession>
<dbReference type="AlphaFoldDB" id="V5G9P0"/>
<evidence type="ECO:0000313" key="1">
    <source>
        <dbReference type="EMBL" id="JAB66845.1"/>
    </source>
</evidence>
<dbReference type="PANTHER" id="PTHR35385:SF2">
    <property type="entry name" value="PROTEIN B, PUTATIVE-RELATED"/>
    <property type="match status" value="1"/>
</dbReference>
<name>V5G9P0_ANOGL</name>
<reference evidence="1" key="1">
    <citation type="submission" date="2013-07" db="EMBL/GenBank/DDBJ databases">
        <title>Midgut Transcriptome Profiling of Anoplphora glabripennis, a Lignocellulose Degrading, Wood-Boring Cerambycid.</title>
        <authorList>
            <person name="Scully E.D."/>
            <person name="Hoover K."/>
            <person name="Carlson J.E."/>
            <person name="Tien M."/>
            <person name="Geib S.M."/>
        </authorList>
    </citation>
    <scope>NUCLEOTIDE SEQUENCE</scope>
</reference>
<proteinExistence type="predicted"/>
<feature type="non-terminal residue" evidence="1">
    <location>
        <position position="1"/>
    </location>
</feature>
<dbReference type="PANTHER" id="PTHR35385">
    <property type="entry name" value="PROTEIN B, PUTATIVE-RELATED-RELATED"/>
    <property type="match status" value="1"/>
</dbReference>
<dbReference type="EMBL" id="GALX01001621">
    <property type="protein sequence ID" value="JAB66845.1"/>
    <property type="molecule type" value="Transcribed_RNA"/>
</dbReference>
<organism evidence="1">
    <name type="scientific">Anoplophora glabripennis</name>
    <name type="common">Asian longhorn beetle</name>
    <name type="synonym">Anoplophora nobilis</name>
    <dbReference type="NCBI Taxonomy" id="217634"/>
    <lineage>
        <taxon>Eukaryota</taxon>
        <taxon>Metazoa</taxon>
        <taxon>Ecdysozoa</taxon>
        <taxon>Arthropoda</taxon>
        <taxon>Hexapoda</taxon>
        <taxon>Insecta</taxon>
        <taxon>Pterygota</taxon>
        <taxon>Neoptera</taxon>
        <taxon>Endopterygota</taxon>
        <taxon>Coleoptera</taxon>
        <taxon>Polyphaga</taxon>
        <taxon>Cucujiformia</taxon>
        <taxon>Chrysomeloidea</taxon>
        <taxon>Cerambycidae</taxon>
        <taxon>Lamiinae</taxon>
        <taxon>Lamiini</taxon>
        <taxon>Anoplophora</taxon>
    </lineage>
</organism>
<feature type="non-terminal residue" evidence="1">
    <location>
        <position position="206"/>
    </location>
</feature>